<evidence type="ECO:0000313" key="14">
    <source>
        <dbReference type="EMBL" id="PRT55416.1"/>
    </source>
</evidence>
<dbReference type="GO" id="GO:0004810">
    <property type="term" value="F:CCA tRNA nucleotidyltransferase activity"/>
    <property type="evidence" value="ECO:0007669"/>
    <property type="project" value="UniProtKB-EC"/>
</dbReference>
<dbReference type="Gene3D" id="3.30.460.10">
    <property type="entry name" value="Beta Polymerase, domain 2"/>
    <property type="match status" value="1"/>
</dbReference>
<dbReference type="GO" id="GO:0052927">
    <property type="term" value="F:CC tRNA cytidylyltransferase activity"/>
    <property type="evidence" value="ECO:0007669"/>
    <property type="project" value="TreeGrafter"/>
</dbReference>
<evidence type="ECO:0000256" key="7">
    <source>
        <dbReference type="ARBA" id="ARBA00072969"/>
    </source>
</evidence>
<dbReference type="PANTHER" id="PTHR13734:SF5">
    <property type="entry name" value="CCA TRNA NUCLEOTIDYLTRANSFERASE, MITOCHONDRIAL"/>
    <property type="match status" value="1"/>
</dbReference>
<dbReference type="SUPFAM" id="SSF81301">
    <property type="entry name" value="Nucleotidyltransferase"/>
    <property type="match status" value="1"/>
</dbReference>
<dbReference type="STRING" id="45607.A0A2T0FK99"/>
<evidence type="ECO:0000256" key="9">
    <source>
        <dbReference type="ARBA" id="ARBA00077436"/>
    </source>
</evidence>
<dbReference type="EMBL" id="NDIQ01000021">
    <property type="protein sequence ID" value="PRT55416.1"/>
    <property type="molecule type" value="Genomic_DNA"/>
</dbReference>
<evidence type="ECO:0000256" key="2">
    <source>
        <dbReference type="ARBA" id="ARBA00022679"/>
    </source>
</evidence>
<keyword evidence="2 12" id="KW-0808">Transferase</keyword>
<dbReference type="GO" id="GO:0003723">
    <property type="term" value="F:RNA binding"/>
    <property type="evidence" value="ECO:0007669"/>
    <property type="project" value="UniProtKB-KW"/>
</dbReference>
<evidence type="ECO:0000256" key="6">
    <source>
        <dbReference type="ARBA" id="ARBA00066885"/>
    </source>
</evidence>
<accession>A0A2T0FK99</accession>
<dbReference type="SUPFAM" id="SSF81891">
    <property type="entry name" value="Poly A polymerase C-terminal region-like"/>
    <property type="match status" value="1"/>
</dbReference>
<feature type="domain" description="Poly A polymerase head" evidence="13">
    <location>
        <begin position="35"/>
        <end position="174"/>
    </location>
</feature>
<keyword evidence="15" id="KW-1185">Reference proteome</keyword>
<evidence type="ECO:0000256" key="1">
    <source>
        <dbReference type="ARBA" id="ARBA00007265"/>
    </source>
</evidence>
<evidence type="ECO:0000256" key="10">
    <source>
        <dbReference type="ARBA" id="ARBA00080500"/>
    </source>
</evidence>
<dbReference type="GO" id="GO:0052929">
    <property type="term" value="F:ATP:3'-cytidine-cytidine-tRNA adenylyltransferase activity"/>
    <property type="evidence" value="ECO:0007669"/>
    <property type="project" value="TreeGrafter"/>
</dbReference>
<dbReference type="Proteomes" id="UP000238350">
    <property type="component" value="Unassembled WGS sequence"/>
</dbReference>
<evidence type="ECO:0000256" key="3">
    <source>
        <dbReference type="ARBA" id="ARBA00022884"/>
    </source>
</evidence>
<evidence type="ECO:0000256" key="12">
    <source>
        <dbReference type="RuleBase" id="RU003953"/>
    </source>
</evidence>
<gene>
    <name evidence="14" type="ORF">B9G98_03036</name>
</gene>
<dbReference type="GO" id="GO:0005739">
    <property type="term" value="C:mitochondrion"/>
    <property type="evidence" value="ECO:0007669"/>
    <property type="project" value="UniProtKB-ARBA"/>
</dbReference>
<dbReference type="Pfam" id="PF01743">
    <property type="entry name" value="PolyA_pol"/>
    <property type="match status" value="1"/>
</dbReference>
<dbReference type="InterPro" id="IPR002646">
    <property type="entry name" value="PolA_pol_head_dom"/>
</dbReference>
<name>A0A2T0FK99_9ASCO</name>
<proteinExistence type="inferred from homology"/>
<sequence length="462" mass="51433">MRAKIVLDATELKIRNILLTFTKEYARQTGKQLTLRITGGWVRDKLLGRPSHDLDVAIDQATGEEFATALQQWMAAQSDEKVASVHTIARNPEKSKHLETATTKIEGLDVDFVNLRSEVYTVDSRIPKVEFGTPEQDAFRRDATLNALFYNLDKDQVEDFTGKGLDDLEAGILRTPLDPSETFHDDPLRVLRLIRFVAQLNFTLALETERAMTAPSIRDALQTKVSRERVGVELKKLVAGMYAAQGARYITRLGLAPAIFTLPEQYSPITPNWTVLTSMLDTADAVMPLIKFDYDKPHLWLAMLMSGMSHLTTVDNKKKVFPAPLIAVKEGIKLPTQVGNLVTKVLDSAEDLWLLSQQAASSRLETGLLIRRIGAEWPLCVAYSAIKYNNPSSLNGLYDAVHAMGLQDAHLMKPLLDGKQVSKLFPGRAGGPWLKEALDKAIEFQLENPNATAEDLKTVLLE</sequence>
<evidence type="ECO:0000256" key="5">
    <source>
        <dbReference type="ARBA" id="ARBA00056517"/>
    </source>
</evidence>
<dbReference type="OrthoDB" id="445712at2759"/>
<dbReference type="Gene3D" id="1.10.3090.10">
    <property type="entry name" value="cca-adding enzyme, domain 2"/>
    <property type="match status" value="1"/>
</dbReference>
<comment type="caution">
    <text evidence="14">The sequence shown here is derived from an EMBL/GenBank/DDBJ whole genome shotgun (WGS) entry which is preliminary data.</text>
</comment>
<organism evidence="14 15">
    <name type="scientific">Wickerhamiella sorbophila</name>
    <dbReference type="NCBI Taxonomy" id="45607"/>
    <lineage>
        <taxon>Eukaryota</taxon>
        <taxon>Fungi</taxon>
        <taxon>Dikarya</taxon>
        <taxon>Ascomycota</taxon>
        <taxon>Saccharomycotina</taxon>
        <taxon>Dipodascomycetes</taxon>
        <taxon>Dipodascales</taxon>
        <taxon>Trichomonascaceae</taxon>
        <taxon>Wickerhamiella</taxon>
    </lineage>
</organism>
<comment type="catalytic activity">
    <reaction evidence="4">
        <text>a tRNA precursor + 2 CTP + ATP = a tRNA with a 3' CCA end + 3 diphosphate</text>
        <dbReference type="Rhea" id="RHEA:14433"/>
        <dbReference type="Rhea" id="RHEA-COMP:10465"/>
        <dbReference type="Rhea" id="RHEA-COMP:10468"/>
        <dbReference type="ChEBI" id="CHEBI:30616"/>
        <dbReference type="ChEBI" id="CHEBI:33019"/>
        <dbReference type="ChEBI" id="CHEBI:37563"/>
        <dbReference type="ChEBI" id="CHEBI:74896"/>
        <dbReference type="ChEBI" id="CHEBI:83071"/>
        <dbReference type="EC" id="2.7.7.72"/>
    </reaction>
</comment>
<comment type="function">
    <text evidence="5">Nucleotidyltransferase that catalyzes the addition and repair of the essential 3'-terminal CCA sequence in tRNAs, which is necessary for the attachment of amino acids to the 3' terminus of tRNA molecules, using CTP and ATP as substrates. tRNA 3'-terminal CCA addition is required both for tRNA processing and repair. Also involved in tRNA surveillance by mediating tandem CCA addition to generate a CCACCA at the 3' terminus of unstable tRNAs. While stable tRNAs receive only 3'-terminal CCA, unstable tRNAs are marked with CCACCA and rapidly degraded. The structural flexibility of RNA controls the choice between CCA versus CCACCA addition: following the first CCA addition cycle, nucleotide-binding to the active site triggers a clockwise screw motion, producing torque on the RNA. This ejects stable RNAs, whereas unstable RNAs are refolded while bound to the enzyme and subjected to a second CCA catalytic cycle.</text>
</comment>
<evidence type="ECO:0000256" key="8">
    <source>
        <dbReference type="ARBA" id="ARBA00076038"/>
    </source>
</evidence>
<dbReference type="RefSeq" id="XP_024665361.1">
    <property type="nucleotide sequence ID" value="XM_024809593.1"/>
</dbReference>
<evidence type="ECO:0000256" key="4">
    <source>
        <dbReference type="ARBA" id="ARBA00050431"/>
    </source>
</evidence>
<evidence type="ECO:0000313" key="15">
    <source>
        <dbReference type="Proteomes" id="UP000238350"/>
    </source>
</evidence>
<reference evidence="14 15" key="1">
    <citation type="submission" date="2017-04" db="EMBL/GenBank/DDBJ databases">
        <title>Genome sequencing of [Candida] sorbophila.</title>
        <authorList>
            <person name="Ahn J.O."/>
        </authorList>
    </citation>
    <scope>NUCLEOTIDE SEQUENCE [LARGE SCALE GENOMIC DNA]</scope>
    <source>
        <strain evidence="14 15">DS02</strain>
    </source>
</reference>
<keyword evidence="3 12" id="KW-0694">RNA-binding</keyword>
<dbReference type="CDD" id="cd05398">
    <property type="entry name" value="NT_ClassII-CCAase"/>
    <property type="match status" value="1"/>
</dbReference>
<dbReference type="InterPro" id="IPR043519">
    <property type="entry name" value="NT_sf"/>
</dbReference>
<evidence type="ECO:0000256" key="11">
    <source>
        <dbReference type="ARBA" id="ARBA00082324"/>
    </source>
</evidence>
<dbReference type="EC" id="2.7.7.72" evidence="6"/>
<protein>
    <recommendedName>
        <fullName evidence="7">CCA tRNA nucleotidyltransferase, mitochondrial</fullName>
        <ecNumber evidence="6">2.7.7.72</ecNumber>
    </recommendedName>
    <alternativeName>
        <fullName evidence="9">CCA-adding enzyme</fullName>
    </alternativeName>
    <alternativeName>
        <fullName evidence="8">tRNA CCA-pyrophosphorylase</fullName>
    </alternativeName>
    <alternativeName>
        <fullName evidence="10">tRNA adenylyltransferase</fullName>
    </alternativeName>
    <alternativeName>
        <fullName evidence="11">tRNA nucleotidyltransferase</fullName>
    </alternativeName>
</protein>
<comment type="similarity">
    <text evidence="1 12">Belongs to the tRNA nucleotidyltransferase/poly(A) polymerase family.</text>
</comment>
<dbReference type="FunFam" id="3.30.460.10:FF:000019">
    <property type="entry name" value="tRNA nucleotidyltransferase cca2"/>
    <property type="match status" value="1"/>
</dbReference>
<dbReference type="PANTHER" id="PTHR13734">
    <property type="entry name" value="TRNA-NUCLEOTIDYLTRANSFERASE"/>
    <property type="match status" value="1"/>
</dbReference>
<dbReference type="GO" id="GO:0001680">
    <property type="term" value="P:tRNA 3'-terminal CCA addition"/>
    <property type="evidence" value="ECO:0007669"/>
    <property type="project" value="UniProtKB-ARBA"/>
</dbReference>
<evidence type="ECO:0000259" key="13">
    <source>
        <dbReference type="Pfam" id="PF01743"/>
    </source>
</evidence>
<dbReference type="AlphaFoldDB" id="A0A2T0FK99"/>
<dbReference type="GeneID" id="36516784"/>